<feature type="compositionally biased region" description="Basic residues" evidence="1">
    <location>
        <begin position="178"/>
        <end position="189"/>
    </location>
</feature>
<accession>A0ABN9QM00</accession>
<dbReference type="EMBL" id="CAUYUJ010003858">
    <property type="protein sequence ID" value="CAK0807136.1"/>
    <property type="molecule type" value="Genomic_DNA"/>
</dbReference>
<dbReference type="Proteomes" id="UP001189429">
    <property type="component" value="Unassembled WGS sequence"/>
</dbReference>
<protein>
    <submittedName>
        <fullName evidence="2">Uncharacterized protein</fullName>
    </submittedName>
</protein>
<feature type="region of interest" description="Disordered" evidence="1">
    <location>
        <begin position="161"/>
        <end position="239"/>
    </location>
</feature>
<evidence type="ECO:0000313" key="2">
    <source>
        <dbReference type="EMBL" id="CAK0807136.1"/>
    </source>
</evidence>
<evidence type="ECO:0000256" key="1">
    <source>
        <dbReference type="SAM" id="MobiDB-lite"/>
    </source>
</evidence>
<comment type="caution">
    <text evidence="2">The sequence shown here is derived from an EMBL/GenBank/DDBJ whole genome shotgun (WGS) entry which is preliminary data.</text>
</comment>
<evidence type="ECO:0000313" key="3">
    <source>
        <dbReference type="Proteomes" id="UP001189429"/>
    </source>
</evidence>
<feature type="compositionally biased region" description="Basic and acidic residues" evidence="1">
    <location>
        <begin position="230"/>
        <end position="239"/>
    </location>
</feature>
<proteinExistence type="predicted"/>
<keyword evidence="3" id="KW-1185">Reference proteome</keyword>
<sequence>MPSWHRRAAQMNPRVGRGLLWQHPRRGTRWPPEHSEGSGSLNLPRHPDAEGEDHGSTASAPCPPEGPGALAGREGSPDLAEEAQGDGSGRDLVIVSTTRACLGFLHATGGMYREGQCPEERKGGPRGSVRFRRVGAAPKTLTQALHRGGSSPKILPVCDAESLGEKPPQSASPLYRGAPRRRNVAVSRRRGAELQLNPAPSRPSGGENGTCTAATPASREANRDAQTTARSEREVMRVR</sequence>
<gene>
    <name evidence="2" type="ORF">PCOR1329_LOCUS13103</name>
</gene>
<feature type="region of interest" description="Disordered" evidence="1">
    <location>
        <begin position="1"/>
        <end position="89"/>
    </location>
</feature>
<reference evidence="2" key="1">
    <citation type="submission" date="2023-10" db="EMBL/GenBank/DDBJ databases">
        <authorList>
            <person name="Chen Y."/>
            <person name="Shah S."/>
            <person name="Dougan E. K."/>
            <person name="Thang M."/>
            <person name="Chan C."/>
        </authorList>
    </citation>
    <scope>NUCLEOTIDE SEQUENCE [LARGE SCALE GENOMIC DNA]</scope>
</reference>
<feature type="compositionally biased region" description="Basic and acidic residues" evidence="1">
    <location>
        <begin position="45"/>
        <end position="55"/>
    </location>
</feature>
<organism evidence="2 3">
    <name type="scientific">Prorocentrum cordatum</name>
    <dbReference type="NCBI Taxonomy" id="2364126"/>
    <lineage>
        <taxon>Eukaryota</taxon>
        <taxon>Sar</taxon>
        <taxon>Alveolata</taxon>
        <taxon>Dinophyceae</taxon>
        <taxon>Prorocentrales</taxon>
        <taxon>Prorocentraceae</taxon>
        <taxon>Prorocentrum</taxon>
    </lineage>
</organism>
<name>A0ABN9QM00_9DINO</name>